<comment type="caution">
    <text evidence="4">The sequence shown here is derived from an EMBL/GenBank/DDBJ whole genome shotgun (WGS) entry which is preliminary data.</text>
</comment>
<dbReference type="EMBL" id="BARS01017787">
    <property type="protein sequence ID" value="GAF87456.1"/>
    <property type="molecule type" value="Genomic_DNA"/>
</dbReference>
<dbReference type="PANTHER" id="PTHR42679">
    <property type="entry name" value="S-METHYL-5'-THIOADENOSINE PHOSPHORYLASE"/>
    <property type="match status" value="1"/>
</dbReference>
<dbReference type="InterPro" id="IPR000845">
    <property type="entry name" value="Nucleoside_phosphorylase_d"/>
</dbReference>
<feature type="domain" description="Nucleoside phosphorylase" evidence="3">
    <location>
        <begin position="13"/>
        <end position="221"/>
    </location>
</feature>
<dbReference type="PANTHER" id="PTHR42679:SF2">
    <property type="entry name" value="S-METHYL-5'-THIOADENOSINE PHOSPHORYLASE"/>
    <property type="match status" value="1"/>
</dbReference>
<sequence length="224" mass="25018">MTAEKKEKLPRVEIGILGGTGFYEIEGIESIEEVKFETPFGKTSDAFIIGSLEGKRVAFLNRHGRGHKILPSKINYRANIYGFKMLGVERIISVNSVGSLKEQIKPRDIVFSDQFFDRTHRESSFFGEGIAAHVSLAYPVCVDLSGVLFNTGEELKLRVHQGGTYISIEGPAFSSRAESNIYRSWDCSVIGMTSATEAKLCREAELCYATMNLVCDYDAWHEVE</sequence>
<dbReference type="SUPFAM" id="SSF53167">
    <property type="entry name" value="Purine and uridine phosphorylases"/>
    <property type="match status" value="1"/>
</dbReference>
<evidence type="ECO:0000259" key="3">
    <source>
        <dbReference type="Pfam" id="PF01048"/>
    </source>
</evidence>
<dbReference type="Pfam" id="PF01048">
    <property type="entry name" value="PNP_UDP_1"/>
    <property type="match status" value="1"/>
</dbReference>
<proteinExistence type="inferred from homology"/>
<organism evidence="4">
    <name type="scientific">marine sediment metagenome</name>
    <dbReference type="NCBI Taxonomy" id="412755"/>
    <lineage>
        <taxon>unclassified sequences</taxon>
        <taxon>metagenomes</taxon>
        <taxon>ecological metagenomes</taxon>
    </lineage>
</organism>
<dbReference type="GO" id="GO:0005829">
    <property type="term" value="C:cytosol"/>
    <property type="evidence" value="ECO:0007669"/>
    <property type="project" value="TreeGrafter"/>
</dbReference>
<reference evidence="4" key="1">
    <citation type="journal article" date="2014" name="Front. Microbiol.">
        <title>High frequency of phylogenetically diverse reductive dehalogenase-homologous genes in deep subseafloor sedimentary metagenomes.</title>
        <authorList>
            <person name="Kawai M."/>
            <person name="Futagami T."/>
            <person name="Toyoda A."/>
            <person name="Takaki Y."/>
            <person name="Nishi S."/>
            <person name="Hori S."/>
            <person name="Arai W."/>
            <person name="Tsubouchi T."/>
            <person name="Morono Y."/>
            <person name="Uchiyama I."/>
            <person name="Ito T."/>
            <person name="Fujiyama A."/>
            <person name="Inagaki F."/>
            <person name="Takami H."/>
        </authorList>
    </citation>
    <scope>NUCLEOTIDE SEQUENCE</scope>
    <source>
        <strain evidence="4">Expedition CK06-06</strain>
    </source>
</reference>
<dbReference type="GO" id="GO:0017061">
    <property type="term" value="F:S-methyl-5-thioadenosine phosphorylase activity"/>
    <property type="evidence" value="ECO:0007669"/>
    <property type="project" value="InterPro"/>
</dbReference>
<dbReference type="Gene3D" id="3.40.50.1580">
    <property type="entry name" value="Nucleoside phosphorylase domain"/>
    <property type="match status" value="1"/>
</dbReference>
<accession>X0TJP0</accession>
<evidence type="ECO:0000256" key="1">
    <source>
        <dbReference type="ARBA" id="ARBA00022676"/>
    </source>
</evidence>
<dbReference type="AlphaFoldDB" id="X0TJP0"/>
<gene>
    <name evidence="4" type="ORF">S01H1_29045</name>
</gene>
<dbReference type="InterPro" id="IPR010044">
    <property type="entry name" value="MTAP"/>
</dbReference>
<dbReference type="InterPro" id="IPR035994">
    <property type="entry name" value="Nucleoside_phosphorylase_sf"/>
</dbReference>
<keyword evidence="2" id="KW-0808">Transferase</keyword>
<protein>
    <recommendedName>
        <fullName evidence="3">Nucleoside phosphorylase domain-containing protein</fullName>
    </recommendedName>
</protein>
<dbReference type="GO" id="GO:0009116">
    <property type="term" value="P:nucleoside metabolic process"/>
    <property type="evidence" value="ECO:0007669"/>
    <property type="project" value="InterPro"/>
</dbReference>
<evidence type="ECO:0000313" key="4">
    <source>
        <dbReference type="EMBL" id="GAF87456.1"/>
    </source>
</evidence>
<keyword evidence="1" id="KW-0328">Glycosyltransferase</keyword>
<dbReference type="CDD" id="cd09010">
    <property type="entry name" value="MTAP_SsMTAPII_like_MTIP"/>
    <property type="match status" value="1"/>
</dbReference>
<dbReference type="HAMAP" id="MF_01963">
    <property type="entry name" value="MTAP"/>
    <property type="match status" value="1"/>
</dbReference>
<name>X0TJP0_9ZZZZ</name>
<evidence type="ECO:0000256" key="2">
    <source>
        <dbReference type="ARBA" id="ARBA00022679"/>
    </source>
</evidence>
<dbReference type="GO" id="GO:0019509">
    <property type="term" value="P:L-methionine salvage from methylthioadenosine"/>
    <property type="evidence" value="ECO:0007669"/>
    <property type="project" value="TreeGrafter"/>
</dbReference>
<feature type="non-terminal residue" evidence="4">
    <location>
        <position position="224"/>
    </location>
</feature>